<evidence type="ECO:0000313" key="2">
    <source>
        <dbReference type="EMBL" id="MPM06857.1"/>
    </source>
</evidence>
<gene>
    <name evidence="2" type="ORF">SDC9_53160</name>
</gene>
<protein>
    <recommendedName>
        <fullName evidence="3">DUF2812 domain-containing protein</fullName>
    </recommendedName>
</protein>
<keyword evidence="1" id="KW-0472">Membrane</keyword>
<comment type="caution">
    <text evidence="2">The sequence shown here is derived from an EMBL/GenBank/DDBJ whole genome shotgun (WGS) entry which is preliminary data.</text>
</comment>
<dbReference type="InterPro" id="IPR021359">
    <property type="entry name" value="DUF2812"/>
</dbReference>
<reference evidence="2" key="1">
    <citation type="submission" date="2019-08" db="EMBL/GenBank/DDBJ databases">
        <authorList>
            <person name="Kucharzyk K."/>
            <person name="Murdoch R.W."/>
            <person name="Higgins S."/>
            <person name="Loffler F."/>
        </authorList>
    </citation>
    <scope>NUCLEOTIDE SEQUENCE</scope>
</reference>
<feature type="transmembrane region" description="Helical" evidence="1">
    <location>
        <begin position="203"/>
        <end position="223"/>
    </location>
</feature>
<feature type="transmembrane region" description="Helical" evidence="1">
    <location>
        <begin position="121"/>
        <end position="139"/>
    </location>
</feature>
<keyword evidence="1" id="KW-0812">Transmembrane</keyword>
<evidence type="ECO:0000256" key="1">
    <source>
        <dbReference type="SAM" id="Phobius"/>
    </source>
</evidence>
<evidence type="ECO:0008006" key="3">
    <source>
        <dbReference type="Google" id="ProtNLM"/>
    </source>
</evidence>
<dbReference type="EMBL" id="VSSQ01001272">
    <property type="protein sequence ID" value="MPM06857.1"/>
    <property type="molecule type" value="Genomic_DNA"/>
</dbReference>
<keyword evidence="1" id="KW-1133">Transmembrane helix</keyword>
<sequence length="376" mass="41486">MKKCFKLHPTQYAARQTEKFYADMAKKGWVLEKRGEYLSRFRRVEPQNTLFKVELTCQNPADEGTAPPKELKDIYEGAGWTFVARRGLVNLFSAPAGTCEPDIPEDAAAQSCARRTILKNIIATAVVFAAAACGLYFLVRRGLLLEIVLAWYTDTAKILLVGSALALLLFDALCSALHAVSLLGKGSAAGREPSGNGGFRRAVIRALLTACLGFAMLTAYQLGTTKEYDMPTKADGPYILLSELGWTGKRTYSYEKDDVSVVTHVRALLSEQWYTREFVEEQPDGAKCMLEQRIFRLQSPGDAMTTLPSVMSESVFARGEDEYTKVEVPGLDAAWQNAFEYIAVKDSTVYYLIYLDSSTGTPAGSKADLLQILAQK</sequence>
<dbReference type="AlphaFoldDB" id="A0A644WT56"/>
<dbReference type="Pfam" id="PF11193">
    <property type="entry name" value="DUF2812"/>
    <property type="match status" value="1"/>
</dbReference>
<organism evidence="2">
    <name type="scientific">bioreactor metagenome</name>
    <dbReference type="NCBI Taxonomy" id="1076179"/>
    <lineage>
        <taxon>unclassified sequences</taxon>
        <taxon>metagenomes</taxon>
        <taxon>ecological metagenomes</taxon>
    </lineage>
</organism>
<proteinExistence type="predicted"/>
<feature type="transmembrane region" description="Helical" evidence="1">
    <location>
        <begin position="159"/>
        <end position="183"/>
    </location>
</feature>
<accession>A0A644WT56</accession>
<name>A0A644WT56_9ZZZZ</name>